<feature type="transmembrane region" description="Helical" evidence="9">
    <location>
        <begin position="200"/>
        <end position="221"/>
    </location>
</feature>
<keyword evidence="4" id="KW-0997">Cell inner membrane</keyword>
<dbReference type="Proteomes" id="UP000051184">
    <property type="component" value="Unassembled WGS sequence"/>
</dbReference>
<evidence type="ECO:0000313" key="10">
    <source>
        <dbReference type="EMBL" id="CUK26905.1"/>
    </source>
</evidence>
<protein>
    <submittedName>
        <fullName evidence="10">Putative inner membrane protein</fullName>
    </submittedName>
</protein>
<evidence type="ECO:0000256" key="9">
    <source>
        <dbReference type="SAM" id="Phobius"/>
    </source>
</evidence>
<keyword evidence="2" id="KW-0813">Transport</keyword>
<evidence type="ECO:0000256" key="2">
    <source>
        <dbReference type="ARBA" id="ARBA00022448"/>
    </source>
</evidence>
<feature type="transmembrane region" description="Helical" evidence="9">
    <location>
        <begin position="12"/>
        <end position="37"/>
    </location>
</feature>
<feature type="transmembrane region" description="Helical" evidence="9">
    <location>
        <begin position="87"/>
        <end position="111"/>
    </location>
</feature>
<reference evidence="10" key="1">
    <citation type="submission" date="2015-09" db="EMBL/GenBank/DDBJ databases">
        <authorList>
            <consortium name="Swine Surveillance"/>
        </authorList>
    </citation>
    <scope>NUCLEOTIDE SEQUENCE [LARGE SCALE GENOMIC DNA]</scope>
    <source>
        <strain evidence="10">CECT 5114</strain>
    </source>
</reference>
<dbReference type="InterPro" id="IPR007272">
    <property type="entry name" value="Sulf_transp_TsuA/YedE"/>
</dbReference>
<proteinExistence type="inferred from homology"/>
<evidence type="ECO:0000256" key="4">
    <source>
        <dbReference type="ARBA" id="ARBA00022519"/>
    </source>
</evidence>
<dbReference type="GO" id="GO:0005886">
    <property type="term" value="C:plasma membrane"/>
    <property type="evidence" value="ECO:0007669"/>
    <property type="project" value="UniProtKB-SubCell"/>
</dbReference>
<comment type="similarity">
    <text evidence="8">Belongs to the TsuA/YedE (TC 9.B.102) family.</text>
</comment>
<organism evidence="10 11">
    <name type="scientific">Cognatishimia activa</name>
    <dbReference type="NCBI Taxonomy" id="1715691"/>
    <lineage>
        <taxon>Bacteria</taxon>
        <taxon>Pseudomonadati</taxon>
        <taxon>Pseudomonadota</taxon>
        <taxon>Alphaproteobacteria</taxon>
        <taxon>Rhodobacterales</taxon>
        <taxon>Paracoccaceae</taxon>
        <taxon>Cognatishimia</taxon>
    </lineage>
</organism>
<feature type="transmembrane region" description="Helical" evidence="9">
    <location>
        <begin position="168"/>
        <end position="188"/>
    </location>
</feature>
<dbReference type="PANTHER" id="PTHR30574">
    <property type="entry name" value="INNER MEMBRANE PROTEIN YEDE"/>
    <property type="match status" value="1"/>
</dbReference>
<accession>A0A0P1ITG6</accession>
<evidence type="ECO:0000313" key="11">
    <source>
        <dbReference type="Proteomes" id="UP000051184"/>
    </source>
</evidence>
<dbReference type="AlphaFoldDB" id="A0A0P1ITG6"/>
<evidence type="ECO:0000256" key="7">
    <source>
        <dbReference type="ARBA" id="ARBA00023136"/>
    </source>
</evidence>
<evidence type="ECO:0000256" key="1">
    <source>
        <dbReference type="ARBA" id="ARBA00004429"/>
    </source>
</evidence>
<dbReference type="OrthoDB" id="7984363at2"/>
<dbReference type="EMBL" id="CYUE01000020">
    <property type="protein sequence ID" value="CUK26905.1"/>
    <property type="molecule type" value="Genomic_DNA"/>
</dbReference>
<comment type="subcellular location">
    <subcellularLocation>
        <location evidence="1">Cell inner membrane</location>
        <topology evidence="1">Multi-pass membrane protein</topology>
    </subcellularLocation>
</comment>
<evidence type="ECO:0000256" key="3">
    <source>
        <dbReference type="ARBA" id="ARBA00022475"/>
    </source>
</evidence>
<evidence type="ECO:0000256" key="5">
    <source>
        <dbReference type="ARBA" id="ARBA00022692"/>
    </source>
</evidence>
<sequence>MLETIGEANFAAIIGLFGGLILGLAARVGRFCTLGAIEDFQYGHDSRRLRMWGLAIGIAVIGSHIALQFETFTAADTAYLDRVWNPIATIIGGLMFGYGMALSGNCGYGALARLGGGDLRSFVVVIVMGLSAYFVMSGPLAHARVAIFPVITGTDAPQGISQWMEAQLGISMLAGGLLIGGLITTVSLANRRFIDSPKQVIWGALVGIAIVTGWIGTGYVATNGFGLEPVETHSFAAPIGDTIFYGMTASGNTLSFSVGSVIGVLAGAALGSYSKGHFRWEACEDPRELRRQIFGAALMGPGAILAVGCSVGQGISAFSILAFSAPVALVAIFVGATIGLRQLISGFAAAE</sequence>
<dbReference type="STRING" id="1715691.TA5113_01555"/>
<feature type="transmembrane region" description="Helical" evidence="9">
    <location>
        <begin position="321"/>
        <end position="340"/>
    </location>
</feature>
<dbReference type="RefSeq" id="WP_058315847.1">
    <property type="nucleotide sequence ID" value="NZ_CYTO01000009.1"/>
</dbReference>
<dbReference type="PANTHER" id="PTHR30574:SF1">
    <property type="entry name" value="SULPHUR TRANSPORT DOMAIN-CONTAINING PROTEIN"/>
    <property type="match status" value="1"/>
</dbReference>
<keyword evidence="6 9" id="KW-1133">Transmembrane helix</keyword>
<name>A0A0P1ITG6_9RHOB</name>
<evidence type="ECO:0000256" key="6">
    <source>
        <dbReference type="ARBA" id="ARBA00022989"/>
    </source>
</evidence>
<gene>
    <name evidence="10" type="ORF">TA5114_02724</name>
</gene>
<keyword evidence="7 9" id="KW-0472">Membrane</keyword>
<keyword evidence="5 9" id="KW-0812">Transmembrane</keyword>
<dbReference type="Pfam" id="PF04143">
    <property type="entry name" value="Sulf_transp"/>
    <property type="match status" value="1"/>
</dbReference>
<keyword evidence="11" id="KW-1185">Reference proteome</keyword>
<feature type="transmembrane region" description="Helical" evidence="9">
    <location>
        <begin position="293"/>
        <end position="315"/>
    </location>
</feature>
<evidence type="ECO:0000256" key="8">
    <source>
        <dbReference type="ARBA" id="ARBA00035655"/>
    </source>
</evidence>
<feature type="transmembrane region" description="Helical" evidence="9">
    <location>
        <begin position="254"/>
        <end position="273"/>
    </location>
</feature>
<feature type="transmembrane region" description="Helical" evidence="9">
    <location>
        <begin position="123"/>
        <end position="148"/>
    </location>
</feature>
<keyword evidence="3" id="KW-1003">Cell membrane</keyword>
<feature type="transmembrane region" description="Helical" evidence="9">
    <location>
        <begin position="49"/>
        <end position="67"/>
    </location>
</feature>